<evidence type="ECO:0000313" key="5">
    <source>
        <dbReference type="Proteomes" id="UP000295058"/>
    </source>
</evidence>
<dbReference type="EMBL" id="NQJF01000021">
    <property type="protein sequence ID" value="OYD21108.1"/>
    <property type="molecule type" value="Genomic_DNA"/>
</dbReference>
<dbReference type="RefSeq" id="WP_094279786.1">
    <property type="nucleotide sequence ID" value="NZ_JAJGNK010000024.1"/>
</dbReference>
<proteinExistence type="predicted"/>
<dbReference type="CDD" id="cd14744">
    <property type="entry name" value="PAAR_CT_2"/>
    <property type="match status" value="1"/>
</dbReference>
<reference evidence="2 4" key="1">
    <citation type="submission" date="2017-08" db="EMBL/GenBank/DDBJ databases">
        <title>Draft Genome Sequence of the Marine Bacterium Oceanimonas baumannii ATCC 700832.</title>
        <authorList>
            <person name="Mcclelland W.D."/>
            <person name="Brennan M.A."/>
            <person name="Trachtenberg A.M."/>
            <person name="Maclea K.S."/>
        </authorList>
    </citation>
    <scope>NUCLEOTIDE SEQUENCE [LARGE SCALE GENOMIC DNA]</scope>
    <source>
        <strain evidence="2 4">ATCC 700832</strain>
    </source>
</reference>
<dbReference type="Pfam" id="PF05488">
    <property type="entry name" value="PAAR_motif"/>
    <property type="match status" value="1"/>
</dbReference>
<reference evidence="3 5" key="2">
    <citation type="submission" date="2019-03" db="EMBL/GenBank/DDBJ databases">
        <title>Genomic Encyclopedia of Archaeal and Bacterial Type Strains, Phase II (KMG-II): from individual species to whole genera.</title>
        <authorList>
            <person name="Goeker M."/>
        </authorList>
    </citation>
    <scope>NUCLEOTIDE SEQUENCE [LARGE SCALE GENOMIC DNA]</scope>
    <source>
        <strain evidence="3 5">DSM 15594</strain>
    </source>
</reference>
<feature type="region of interest" description="Disordered" evidence="1">
    <location>
        <begin position="1"/>
        <end position="30"/>
    </location>
</feature>
<dbReference type="Gene3D" id="2.60.200.60">
    <property type="match status" value="1"/>
</dbReference>
<dbReference type="InterPro" id="IPR008727">
    <property type="entry name" value="PAAR_motif"/>
</dbReference>
<dbReference type="Proteomes" id="UP000295058">
    <property type="component" value="Unassembled WGS sequence"/>
</dbReference>
<comment type="caution">
    <text evidence="2">The sequence shown here is derived from an EMBL/GenBank/DDBJ whole genome shotgun (WGS) entry which is preliminary data.</text>
</comment>
<protein>
    <submittedName>
        <fullName evidence="3">Zn-binding protein involved in type VI secretion</fullName>
    </submittedName>
</protein>
<organism evidence="2 4">
    <name type="scientific">Oceanimonas baumannii</name>
    <dbReference type="NCBI Taxonomy" id="129578"/>
    <lineage>
        <taxon>Bacteria</taxon>
        <taxon>Pseudomonadati</taxon>
        <taxon>Pseudomonadota</taxon>
        <taxon>Gammaproteobacteria</taxon>
        <taxon>Aeromonadales</taxon>
        <taxon>Aeromonadaceae</taxon>
        <taxon>Oceanimonas</taxon>
    </lineage>
</organism>
<dbReference type="AlphaFoldDB" id="A0A235C903"/>
<accession>A0A235C903</accession>
<dbReference type="OrthoDB" id="4378831at2"/>
<sequence length="94" mass="9079">MAKIARLGDATSQGGSVLEGDGNITHGGKPVARVGMKASCPKCKKGQGPIVPVAPRTVSLPGGPVALAGDQVACGCPPGSHVLVPAQGDTQAAG</sequence>
<name>A0A235C903_9GAMM</name>
<dbReference type="EMBL" id="SODO01000022">
    <property type="protein sequence ID" value="TDW54014.1"/>
    <property type="molecule type" value="Genomic_DNA"/>
</dbReference>
<gene>
    <name evidence="2" type="ORF">B6S09_17560</name>
    <name evidence="3" type="ORF">LY04_03509</name>
</gene>
<keyword evidence="5" id="KW-1185">Reference proteome</keyword>
<evidence type="ECO:0000313" key="3">
    <source>
        <dbReference type="EMBL" id="TDW54014.1"/>
    </source>
</evidence>
<dbReference type="Proteomes" id="UP000243640">
    <property type="component" value="Unassembled WGS sequence"/>
</dbReference>
<evidence type="ECO:0000256" key="1">
    <source>
        <dbReference type="SAM" id="MobiDB-lite"/>
    </source>
</evidence>
<evidence type="ECO:0000313" key="4">
    <source>
        <dbReference type="Proteomes" id="UP000243640"/>
    </source>
</evidence>
<evidence type="ECO:0000313" key="2">
    <source>
        <dbReference type="EMBL" id="OYD21108.1"/>
    </source>
</evidence>